<sequence>MSELILTGAYRFHNFAILYWLNLVKQVLTPYSIDALPIEFTNLLETLRTKRETAPDQKIEDSTVPHYMIQLRQRQPELVTMLCKSISFRERSDKSSFRTKDFEWTSHDPLNISRTSYDVQSLMEYFLTPSQIAQPTIKERLIYHYGDRLFKCRYMSCTFRRHGFETRASRNSHEKEHEKPWTCDVEGCEFEKGGFLSRKMRDEHLKQFHTYHNVILNSEFQKPDEADLKEVCLDLVKADDVLRVGELAAAGMLKDKPYMHDLRTCAAQYASPQMLKILLGQECPRSTDNIWRGPYSKLLLGEVVAGKSLEMLEYILHSNQEDWENVFGLEEYGGIKSEERDKVRKHMLRNIRVAGLPNVLAKGNDEMLAILCKWVERDVLLKPIKAYLVSPDMVAATAGDTYREQKLLGLWKKVPSEYWARAYWKNGIISVASTTCSVELAKFLVDQGVPVDWRVSKVGLTPLVHAARKTNAEAADLVQFLLLRGAKTVVEIGNNDTKWARANGEVETSQIHVSEQKGAQQISKWLGVSFDELVVQAKKARGESESSDP</sequence>
<keyword evidence="2" id="KW-1185">Reference proteome</keyword>
<proteinExistence type="predicted"/>
<dbReference type="SUPFAM" id="SSF48403">
    <property type="entry name" value="Ankyrin repeat"/>
    <property type="match status" value="1"/>
</dbReference>
<dbReference type="EMBL" id="JAGMVJ010000015">
    <property type="protein sequence ID" value="KAH7080901.1"/>
    <property type="molecule type" value="Genomic_DNA"/>
</dbReference>
<dbReference type="OrthoDB" id="4062651at2759"/>
<organism evidence="1 2">
    <name type="scientific">Paraphoma chrysanthemicola</name>
    <dbReference type="NCBI Taxonomy" id="798071"/>
    <lineage>
        <taxon>Eukaryota</taxon>
        <taxon>Fungi</taxon>
        <taxon>Dikarya</taxon>
        <taxon>Ascomycota</taxon>
        <taxon>Pezizomycotina</taxon>
        <taxon>Dothideomycetes</taxon>
        <taxon>Pleosporomycetidae</taxon>
        <taxon>Pleosporales</taxon>
        <taxon>Pleosporineae</taxon>
        <taxon>Phaeosphaeriaceae</taxon>
        <taxon>Paraphoma</taxon>
    </lineage>
</organism>
<evidence type="ECO:0000313" key="2">
    <source>
        <dbReference type="Proteomes" id="UP000813461"/>
    </source>
</evidence>
<dbReference type="Proteomes" id="UP000813461">
    <property type="component" value="Unassembled WGS sequence"/>
</dbReference>
<dbReference type="AlphaFoldDB" id="A0A8K0R0P1"/>
<dbReference type="Gene3D" id="1.25.40.20">
    <property type="entry name" value="Ankyrin repeat-containing domain"/>
    <property type="match status" value="1"/>
</dbReference>
<comment type="caution">
    <text evidence="1">The sequence shown here is derived from an EMBL/GenBank/DDBJ whole genome shotgun (WGS) entry which is preliminary data.</text>
</comment>
<protein>
    <recommendedName>
        <fullName evidence="3">Ankyrin</fullName>
    </recommendedName>
</protein>
<accession>A0A8K0R0P1</accession>
<evidence type="ECO:0000313" key="1">
    <source>
        <dbReference type="EMBL" id="KAH7080901.1"/>
    </source>
</evidence>
<name>A0A8K0R0P1_9PLEO</name>
<evidence type="ECO:0008006" key="3">
    <source>
        <dbReference type="Google" id="ProtNLM"/>
    </source>
</evidence>
<reference evidence="1" key="1">
    <citation type="journal article" date="2021" name="Nat. Commun.">
        <title>Genetic determinants of endophytism in the Arabidopsis root mycobiome.</title>
        <authorList>
            <person name="Mesny F."/>
            <person name="Miyauchi S."/>
            <person name="Thiergart T."/>
            <person name="Pickel B."/>
            <person name="Atanasova L."/>
            <person name="Karlsson M."/>
            <person name="Huettel B."/>
            <person name="Barry K.W."/>
            <person name="Haridas S."/>
            <person name="Chen C."/>
            <person name="Bauer D."/>
            <person name="Andreopoulos W."/>
            <person name="Pangilinan J."/>
            <person name="LaButti K."/>
            <person name="Riley R."/>
            <person name="Lipzen A."/>
            <person name="Clum A."/>
            <person name="Drula E."/>
            <person name="Henrissat B."/>
            <person name="Kohler A."/>
            <person name="Grigoriev I.V."/>
            <person name="Martin F.M."/>
            <person name="Hacquard S."/>
        </authorList>
    </citation>
    <scope>NUCLEOTIDE SEQUENCE</scope>
    <source>
        <strain evidence="1">MPI-SDFR-AT-0120</strain>
    </source>
</reference>
<gene>
    <name evidence="1" type="ORF">FB567DRAFT_448455</name>
</gene>
<dbReference type="InterPro" id="IPR036770">
    <property type="entry name" value="Ankyrin_rpt-contain_sf"/>
</dbReference>